<evidence type="ECO:0000256" key="1">
    <source>
        <dbReference type="ARBA" id="ARBA00009191"/>
    </source>
</evidence>
<dbReference type="STRING" id="137265.SAMN05421684_2034"/>
<evidence type="ECO:0000259" key="5">
    <source>
        <dbReference type="Pfam" id="PF03088"/>
    </source>
</evidence>
<evidence type="ECO:0000256" key="3">
    <source>
        <dbReference type="ARBA" id="ARBA00023180"/>
    </source>
</evidence>
<dbReference type="Pfam" id="PF20067">
    <property type="entry name" value="SSL_N"/>
    <property type="match status" value="1"/>
</dbReference>
<dbReference type="AlphaFoldDB" id="A0A1H3NF77"/>
<proteinExistence type="inferred from homology"/>
<dbReference type="PANTHER" id="PTHR10426:SF88">
    <property type="entry name" value="ADIPOCYTE PLASMA MEMBRANE-ASSOCIATED PROTEIN HEMOMUCIN-RELATED"/>
    <property type="match status" value="1"/>
</dbReference>
<evidence type="ECO:0000313" key="7">
    <source>
        <dbReference type="Proteomes" id="UP000199632"/>
    </source>
</evidence>
<dbReference type="InterPro" id="IPR011042">
    <property type="entry name" value="6-blade_b-propeller_TolB-like"/>
</dbReference>
<dbReference type="GO" id="GO:0012505">
    <property type="term" value="C:endomembrane system"/>
    <property type="evidence" value="ECO:0007669"/>
    <property type="project" value="TreeGrafter"/>
</dbReference>
<comment type="similarity">
    <text evidence="1">Belongs to the strictosidine synthase family.</text>
</comment>
<evidence type="ECO:0000313" key="6">
    <source>
        <dbReference type="EMBL" id="SDY87572.1"/>
    </source>
</evidence>
<dbReference type="GO" id="GO:0016787">
    <property type="term" value="F:hydrolase activity"/>
    <property type="evidence" value="ECO:0007669"/>
    <property type="project" value="TreeGrafter"/>
</dbReference>
<evidence type="ECO:0000256" key="2">
    <source>
        <dbReference type="ARBA" id="ARBA00022553"/>
    </source>
</evidence>
<organism evidence="6 7">
    <name type="scientific">Asanoa ishikariensis</name>
    <dbReference type="NCBI Taxonomy" id="137265"/>
    <lineage>
        <taxon>Bacteria</taxon>
        <taxon>Bacillati</taxon>
        <taxon>Actinomycetota</taxon>
        <taxon>Actinomycetes</taxon>
        <taxon>Micromonosporales</taxon>
        <taxon>Micromonosporaceae</taxon>
        <taxon>Asanoa</taxon>
    </lineage>
</organism>
<reference evidence="7" key="1">
    <citation type="submission" date="2016-10" db="EMBL/GenBank/DDBJ databases">
        <authorList>
            <person name="Varghese N."/>
            <person name="Submissions S."/>
        </authorList>
    </citation>
    <scope>NUCLEOTIDE SEQUENCE [LARGE SCALE GENOMIC DNA]</scope>
    <source>
        <strain evidence="7">DSM 44718</strain>
    </source>
</reference>
<dbReference type="SUPFAM" id="SSF63829">
    <property type="entry name" value="Calcium-dependent phosphotriesterase"/>
    <property type="match status" value="1"/>
</dbReference>
<gene>
    <name evidence="6" type="ORF">SAMN05421684_2034</name>
</gene>
<keyword evidence="3" id="KW-0325">Glycoprotein</keyword>
<feature type="domain" description="Strictosidine synthase conserved region" evidence="5">
    <location>
        <begin position="128"/>
        <end position="209"/>
    </location>
</feature>
<sequence>MSRRPRIDPVVWQPPVPSPRARLHASDPPMPLPEFRPVGAAGPEDVVIHPDGHLYTGVADGRILRLGLAGGPPKEVASTGGRPLGVEVGPDGDLVVSDAYRGVLRIDPTSGAVDVLADGFRLCDNAAVARDGTIWFSDSSQRHDLAHWRADILEHTGTGRLLRRDPSGSVEVVLEGLQFANGVALAADESFVAVAETGAYRISRVWLTGPRAGQHDILVDNLPGFPDNLSTGTDGRIWIALATPRNPQLDRLLPRPPALRKVVWALPLALQPAPARTIWVQAVDKTGTVVTDLQRDGADYHMVTGVREHDGRLYLGSLTESTVAVVPLPRADRQEQSA</sequence>
<name>A0A1H3NF77_9ACTN</name>
<dbReference type="Proteomes" id="UP000199632">
    <property type="component" value="Unassembled WGS sequence"/>
</dbReference>
<dbReference type="PANTHER" id="PTHR10426">
    <property type="entry name" value="STRICTOSIDINE SYNTHASE-RELATED"/>
    <property type="match status" value="1"/>
</dbReference>
<dbReference type="EMBL" id="FNQB01000001">
    <property type="protein sequence ID" value="SDY87572.1"/>
    <property type="molecule type" value="Genomic_DNA"/>
</dbReference>
<dbReference type="Pfam" id="PF03088">
    <property type="entry name" value="Str_synth"/>
    <property type="match status" value="1"/>
</dbReference>
<keyword evidence="2" id="KW-0597">Phosphoprotein</keyword>
<feature type="region of interest" description="Disordered" evidence="4">
    <location>
        <begin position="1"/>
        <end position="28"/>
    </location>
</feature>
<dbReference type="RefSeq" id="WP_239083974.1">
    <property type="nucleotide sequence ID" value="NZ_BOND01000027.1"/>
</dbReference>
<keyword evidence="7" id="KW-1185">Reference proteome</keyword>
<evidence type="ECO:0000256" key="4">
    <source>
        <dbReference type="SAM" id="MobiDB-lite"/>
    </source>
</evidence>
<dbReference type="InterPro" id="IPR018119">
    <property type="entry name" value="Strictosidine_synth_cons-reg"/>
</dbReference>
<dbReference type="Gene3D" id="2.120.10.30">
    <property type="entry name" value="TolB, C-terminal domain"/>
    <property type="match status" value="1"/>
</dbReference>
<protein>
    <submittedName>
        <fullName evidence="6">Sugar lactone lactonase YvrE</fullName>
    </submittedName>
</protein>
<accession>A0A1H3NF77</accession>